<protein>
    <recommendedName>
        <fullName evidence="4">RRM domain-containing protein</fullName>
    </recommendedName>
</protein>
<dbReference type="GO" id="GO:0003729">
    <property type="term" value="F:mRNA binding"/>
    <property type="evidence" value="ECO:0007669"/>
    <property type="project" value="TreeGrafter"/>
</dbReference>
<feature type="region of interest" description="Disordered" evidence="3">
    <location>
        <begin position="69"/>
        <end position="107"/>
    </location>
</feature>
<dbReference type="PANTHER" id="PTHR19965">
    <property type="entry name" value="RNA AND EXPORT FACTOR BINDING PROTEIN"/>
    <property type="match status" value="1"/>
</dbReference>
<proteinExistence type="predicted"/>
<dbReference type="InterPro" id="IPR034784">
    <property type="entry name" value="PDIP3_RRM"/>
</dbReference>
<dbReference type="InterPro" id="IPR035979">
    <property type="entry name" value="RBD_domain_sf"/>
</dbReference>
<feature type="domain" description="RRM" evidence="4">
    <location>
        <begin position="437"/>
        <end position="508"/>
    </location>
</feature>
<dbReference type="SMART" id="SM00360">
    <property type="entry name" value="RRM"/>
    <property type="match status" value="1"/>
</dbReference>
<dbReference type="EMBL" id="OA565646">
    <property type="protein sequence ID" value="CAD7197429.1"/>
    <property type="molecule type" value="Genomic_DNA"/>
</dbReference>
<accession>A0A7R8Z608</accession>
<evidence type="ECO:0000256" key="2">
    <source>
        <dbReference type="PROSITE-ProRule" id="PRU00176"/>
    </source>
</evidence>
<evidence type="ECO:0000256" key="1">
    <source>
        <dbReference type="ARBA" id="ARBA00022884"/>
    </source>
</evidence>
<organism evidence="5">
    <name type="scientific">Timema douglasi</name>
    <name type="common">Walking stick</name>
    <dbReference type="NCBI Taxonomy" id="61478"/>
    <lineage>
        <taxon>Eukaryota</taxon>
        <taxon>Metazoa</taxon>
        <taxon>Ecdysozoa</taxon>
        <taxon>Arthropoda</taxon>
        <taxon>Hexapoda</taxon>
        <taxon>Insecta</taxon>
        <taxon>Pterygota</taxon>
        <taxon>Neoptera</taxon>
        <taxon>Polyneoptera</taxon>
        <taxon>Phasmatodea</taxon>
        <taxon>Timematodea</taxon>
        <taxon>Timematoidea</taxon>
        <taxon>Timematidae</taxon>
        <taxon>Timema</taxon>
    </lineage>
</organism>
<name>A0A7R8Z608_TIMDO</name>
<reference evidence="5" key="1">
    <citation type="submission" date="2020-11" db="EMBL/GenBank/DDBJ databases">
        <authorList>
            <person name="Tran Van P."/>
        </authorList>
    </citation>
    <scope>NUCLEOTIDE SEQUENCE</scope>
</reference>
<sequence length="549" mass="60763">MAGGLHIHGDQDLEEGSSKVHKHPSRLSGQIYTWSCDCQCNYQGQESRRHCIRIGEVVLEEVNPHLRGGRVENHLGKTTPSSPDRDSNLDLPVLSGRAQHDKRRSSFNTTSALANYATEAGIGKVELEEVNPHLRGGRVENHLVTTTPSSAERDSNLDLPVLSSRAQHDWRLANALVVLSSTAEDGEIEVRLSASELGGGVFFPKWFSTLPPRKCRGGKTSRGGTNRGYNETCRNSVQMNRRSNSTVQRNTNVRPIADARQRIIQNTREKMTDARDKLAEIAKQSDAHDVFHSASSVIRRTVRNDMPRPLLSNLVQQEMYNWEPQEVMRRPVQLPMRSIEQRPIPTVLSPRQEWNRQPNVIRRPMTIPAPRMQALDSDEEDVDIWRPDSTGRMSSELKARLDTTVPAPRSMGILGVATAAAKPKGPIAVLGAPPVGHRIVVSNLQPTVTHEDIRELFEDLGVLITSRLVRPGTAEVVYETIKDAVKAVDVYHNRQLDGQPMKCLLVSNSSMRSANIVAGSSGGFKLPKGGKSSVVPDVGTIHKALFNRS</sequence>
<dbReference type="Pfam" id="PF00076">
    <property type="entry name" value="RRM_1"/>
    <property type="match status" value="1"/>
</dbReference>
<dbReference type="PROSITE" id="PS50102">
    <property type="entry name" value="RRM"/>
    <property type="match status" value="1"/>
</dbReference>
<dbReference type="GO" id="GO:0006406">
    <property type="term" value="P:mRNA export from nucleus"/>
    <property type="evidence" value="ECO:0007669"/>
    <property type="project" value="TreeGrafter"/>
</dbReference>
<evidence type="ECO:0000313" key="5">
    <source>
        <dbReference type="EMBL" id="CAD7197429.1"/>
    </source>
</evidence>
<evidence type="ECO:0000256" key="3">
    <source>
        <dbReference type="SAM" id="MobiDB-lite"/>
    </source>
</evidence>
<gene>
    <name evidence="5" type="ORF">TDIB3V08_LOCUS3737</name>
</gene>
<dbReference type="InterPro" id="IPR051229">
    <property type="entry name" value="ALYREF_mRNA_export"/>
</dbReference>
<keyword evidence="1 2" id="KW-0694">RNA-binding</keyword>
<dbReference type="AlphaFoldDB" id="A0A7R8Z608"/>
<dbReference type="SUPFAM" id="SSF54928">
    <property type="entry name" value="RNA-binding domain, RBD"/>
    <property type="match status" value="1"/>
</dbReference>
<feature type="region of interest" description="Disordered" evidence="3">
    <location>
        <begin position="1"/>
        <end position="24"/>
    </location>
</feature>
<evidence type="ECO:0000259" key="4">
    <source>
        <dbReference type="PROSITE" id="PS50102"/>
    </source>
</evidence>
<dbReference type="Gene3D" id="3.30.70.330">
    <property type="match status" value="1"/>
</dbReference>
<dbReference type="CDD" id="cd12681">
    <property type="entry name" value="RRM_SKAR"/>
    <property type="match status" value="1"/>
</dbReference>
<dbReference type="InterPro" id="IPR012677">
    <property type="entry name" value="Nucleotide-bd_a/b_plait_sf"/>
</dbReference>
<dbReference type="InterPro" id="IPR000504">
    <property type="entry name" value="RRM_dom"/>
</dbReference>
<dbReference type="GO" id="GO:0005634">
    <property type="term" value="C:nucleus"/>
    <property type="evidence" value="ECO:0007669"/>
    <property type="project" value="TreeGrafter"/>
</dbReference>
<dbReference type="PANTHER" id="PTHR19965:SF94">
    <property type="entry name" value="FI13061P-RELATED"/>
    <property type="match status" value="1"/>
</dbReference>